<accession>A0A1M2W4L7</accession>
<reference evidence="2 3" key="1">
    <citation type="submission" date="2016-10" db="EMBL/GenBank/DDBJ databases">
        <title>Genome sequence of the basidiomycete white-rot fungus Trametes pubescens.</title>
        <authorList>
            <person name="Makela M.R."/>
            <person name="Granchi Z."/>
            <person name="Peng M."/>
            <person name="De Vries R.P."/>
            <person name="Grigoriev I."/>
            <person name="Riley R."/>
            <person name="Hilden K."/>
        </authorList>
    </citation>
    <scope>NUCLEOTIDE SEQUENCE [LARGE SCALE GENOMIC DNA]</scope>
    <source>
        <strain evidence="2 3">FBCC735</strain>
    </source>
</reference>
<sequence>MSEPNAPGSACTCGECFEGWLSPRMRERLEYSAELRYGLAKALLDTQDGVPDDITNTLPIDYAQIDIAFYYLPPALRAKISTSPPETQSDADASSSTGDAIYRGYIAAFQVALELATSPGEGAKHRSFPTVSYIAKRLSELRPDSSTPSNSEPEPALDATAREHLAAFLDAGGSAQYALDCIVDRAREELSPLGRLYDAEKEYIDAVLDGSDGEPRGACANDLDFARVREKLGLPAETRGVDVPLDDGDHLDPLSDEE</sequence>
<comment type="caution">
    <text evidence="2">The sequence shown here is derived from an EMBL/GenBank/DDBJ whole genome shotgun (WGS) entry which is preliminary data.</text>
</comment>
<feature type="compositionally biased region" description="Basic and acidic residues" evidence="1">
    <location>
        <begin position="247"/>
        <end position="258"/>
    </location>
</feature>
<dbReference type="AlphaFoldDB" id="A0A1M2W4L7"/>
<dbReference type="STRING" id="154538.A0A1M2W4L7"/>
<feature type="region of interest" description="Disordered" evidence="1">
    <location>
        <begin position="236"/>
        <end position="258"/>
    </location>
</feature>
<protein>
    <submittedName>
        <fullName evidence="2">Uncharacterized protein</fullName>
    </submittedName>
</protein>
<name>A0A1M2W4L7_TRAPU</name>
<proteinExistence type="predicted"/>
<dbReference type="Proteomes" id="UP000184267">
    <property type="component" value="Unassembled WGS sequence"/>
</dbReference>
<dbReference type="EMBL" id="MNAD01000235">
    <property type="protein sequence ID" value="OJT14799.1"/>
    <property type="molecule type" value="Genomic_DNA"/>
</dbReference>
<keyword evidence="3" id="KW-1185">Reference proteome</keyword>
<organism evidence="2 3">
    <name type="scientific">Trametes pubescens</name>
    <name type="common">White-rot fungus</name>
    <dbReference type="NCBI Taxonomy" id="154538"/>
    <lineage>
        <taxon>Eukaryota</taxon>
        <taxon>Fungi</taxon>
        <taxon>Dikarya</taxon>
        <taxon>Basidiomycota</taxon>
        <taxon>Agaricomycotina</taxon>
        <taxon>Agaricomycetes</taxon>
        <taxon>Polyporales</taxon>
        <taxon>Polyporaceae</taxon>
        <taxon>Trametes</taxon>
    </lineage>
</organism>
<gene>
    <name evidence="2" type="ORF">TRAPUB_8653</name>
</gene>
<evidence type="ECO:0000256" key="1">
    <source>
        <dbReference type="SAM" id="MobiDB-lite"/>
    </source>
</evidence>
<evidence type="ECO:0000313" key="3">
    <source>
        <dbReference type="Proteomes" id="UP000184267"/>
    </source>
</evidence>
<dbReference type="OMA" id="YALDCIV"/>
<dbReference type="OrthoDB" id="508139at2759"/>
<evidence type="ECO:0000313" key="2">
    <source>
        <dbReference type="EMBL" id="OJT14799.1"/>
    </source>
</evidence>